<dbReference type="AlphaFoldDB" id="A0A132NVL2"/>
<dbReference type="Proteomes" id="UP000070089">
    <property type="component" value="Unassembled WGS sequence"/>
</dbReference>
<proteinExistence type="predicted"/>
<dbReference type="VEuPathDB" id="GiardiaDB:QR46_1906"/>
<dbReference type="OrthoDB" id="10256637at2759"/>
<protein>
    <submittedName>
        <fullName evidence="2">Uncharacterized protein</fullName>
    </submittedName>
</protein>
<feature type="region of interest" description="Disordered" evidence="1">
    <location>
        <begin position="452"/>
        <end position="478"/>
    </location>
</feature>
<comment type="caution">
    <text evidence="2">The sequence shown here is derived from an EMBL/GenBank/DDBJ whole genome shotgun (WGS) entry which is preliminary data.</text>
</comment>
<organism evidence="2 3">
    <name type="scientific">Giardia duodenalis assemblage B</name>
    <dbReference type="NCBI Taxonomy" id="1394984"/>
    <lineage>
        <taxon>Eukaryota</taxon>
        <taxon>Metamonada</taxon>
        <taxon>Diplomonadida</taxon>
        <taxon>Hexamitidae</taxon>
        <taxon>Giardiinae</taxon>
        <taxon>Giardia</taxon>
    </lineage>
</organism>
<name>A0A132NVL2_GIAIN</name>
<evidence type="ECO:0000313" key="2">
    <source>
        <dbReference type="EMBL" id="KWX14088.1"/>
    </source>
</evidence>
<gene>
    <name evidence="2" type="ORF">QR46_1906</name>
</gene>
<evidence type="ECO:0000256" key="1">
    <source>
        <dbReference type="SAM" id="MobiDB-lite"/>
    </source>
</evidence>
<feature type="compositionally biased region" description="Basic and acidic residues" evidence="1">
    <location>
        <begin position="452"/>
        <end position="461"/>
    </location>
</feature>
<reference evidence="2 3" key="1">
    <citation type="journal article" date="2015" name="Mol. Biochem. Parasitol.">
        <title>Identification of polymorphic genes for use in assemblage B genotyping assays through comparative genomics of multiple assemblage B Giardia duodenalis isolates.</title>
        <authorList>
            <person name="Wielinga C."/>
            <person name="Thompson R.C."/>
            <person name="Monis P."/>
            <person name="Ryan U."/>
        </authorList>
    </citation>
    <scope>NUCLEOTIDE SEQUENCE [LARGE SCALE GENOMIC DNA]</scope>
    <source>
        <strain evidence="2 3">BAH15c1</strain>
    </source>
</reference>
<dbReference type="EMBL" id="JXTI01000044">
    <property type="protein sequence ID" value="KWX14088.1"/>
    <property type="molecule type" value="Genomic_DNA"/>
</dbReference>
<accession>A0A132NVL2</accession>
<sequence>MPTARQMAGFALGERVSGNSALLGLSNLYIRPNALHDQFFRAILNLASTLNLTKDRPRPMKKKREPHLKMLQQCWMPFSNSISQIKKAVDVGRSSDLPRMKTLNQITASDLLMIPVQVQAPTAAEEANTTDGDLDASVFFFDYSHCNGKPLQMQVAELRQHPEMLKKFQEEVIANRRKQILDERNRQNKLRMQHREALMRSFSCSYAAKPIIENFPAHNKALIAQGFYSPESQYMRTLKCAQALDTHIDDIYNRRDCLDAELLTKKLMTIRKASEKPILPQTFIRQRTELGQFVCFTARLALLFQIATNFCEIRMNNDYMASAATMIQYTYRAHSASLMYKKIASSTIRIQRASLAFLNRLRRQKRQKALANVKQFLLGLYVRNVWPSAAIVHMNAGTLILREIQFYKLRKLARLELIVLLLAKIDRLDTFSRIRDTGYQAHLREIALEANRKKKPGEGAKKPPVQQPLEHFNPSPDEVEKDLLPPETLLVVARVYLTAALQFHQSELENVTRQNANRDENISVFLLLPSYACSSALLKTARENLPEFRVMLTEYLNTEPDLLELGPRYPDNNQP</sequence>
<evidence type="ECO:0000313" key="3">
    <source>
        <dbReference type="Proteomes" id="UP000070089"/>
    </source>
</evidence>